<dbReference type="RefSeq" id="WP_008378896.1">
    <property type="nucleotide sequence ID" value="NZ_BAOP01000014.1"/>
</dbReference>
<evidence type="ECO:0000313" key="3">
    <source>
        <dbReference type="Proteomes" id="UP000035009"/>
    </source>
</evidence>
<name>M3UKG1_GORML</name>
<keyword evidence="1" id="KW-0732">Signal</keyword>
<dbReference type="STRING" id="410332.SAMN04488550_1727"/>
<feature type="signal peptide" evidence="1">
    <location>
        <begin position="1"/>
        <end position="25"/>
    </location>
</feature>
<dbReference type="OrthoDB" id="4455233at2"/>
<dbReference type="Proteomes" id="UP000035009">
    <property type="component" value="Unassembled WGS sequence"/>
</dbReference>
<organism evidence="2 3">
    <name type="scientific">Gordonia malaquae NBRC 108250</name>
    <dbReference type="NCBI Taxonomy" id="1223542"/>
    <lineage>
        <taxon>Bacteria</taxon>
        <taxon>Bacillati</taxon>
        <taxon>Actinomycetota</taxon>
        <taxon>Actinomycetes</taxon>
        <taxon>Mycobacteriales</taxon>
        <taxon>Gordoniaceae</taxon>
        <taxon>Gordonia</taxon>
    </lineage>
</organism>
<proteinExistence type="predicted"/>
<dbReference type="EMBL" id="BAOP01000014">
    <property type="protein sequence ID" value="GAC80100.1"/>
    <property type="molecule type" value="Genomic_DNA"/>
</dbReference>
<gene>
    <name evidence="2" type="ORF">GM1_014_00930</name>
</gene>
<reference evidence="2 3" key="1">
    <citation type="submission" date="2013-02" db="EMBL/GenBank/DDBJ databases">
        <title>Whole genome shotgun sequence of Gordonia malaquae NBRC 108250.</title>
        <authorList>
            <person name="Yoshida I."/>
            <person name="Hosoyama A."/>
            <person name="Tsuchikane K."/>
            <person name="Ando Y."/>
            <person name="Baba S."/>
            <person name="Ohji S."/>
            <person name="Hamada M."/>
            <person name="Tamura T."/>
            <person name="Yamazoe A."/>
            <person name="Yamazaki S."/>
            <person name="Fujita N."/>
        </authorList>
    </citation>
    <scope>NUCLEOTIDE SEQUENCE [LARGE SCALE GENOMIC DNA]</scope>
    <source>
        <strain evidence="2 3">NBRC 108250</strain>
    </source>
</reference>
<sequence>MFRRSIACAAAFAALIAVAPAGSSAAASTPRLVSTVISHDCENLGVTISLTPSQKRRAQALLPAGFRLADAATLLVETSKCAGARVNGHPIPAFKLSEAALSVVPPRRVESRQLPDLVTENIFMLSQLDTNRLLSETKSRAGYRTEMADISLDRGSNGAVPRIMTASAGGSLAPSSARARTTPILLPSSVEVPNPGVVYQLWTKDSAGRFVVTTNSNMRIGAPAAGVGTVTADPGTLLHRLLGARSASGVAFSGRASGFVNDTYVFGR</sequence>
<dbReference type="AlphaFoldDB" id="M3UKG1"/>
<evidence type="ECO:0000313" key="2">
    <source>
        <dbReference type="EMBL" id="GAC80100.1"/>
    </source>
</evidence>
<feature type="chain" id="PRO_5038922508" evidence="1">
    <location>
        <begin position="26"/>
        <end position="268"/>
    </location>
</feature>
<comment type="caution">
    <text evidence="2">The sequence shown here is derived from an EMBL/GenBank/DDBJ whole genome shotgun (WGS) entry which is preliminary data.</text>
</comment>
<protein>
    <submittedName>
        <fullName evidence="2">Uncharacterized protein</fullName>
    </submittedName>
</protein>
<evidence type="ECO:0000256" key="1">
    <source>
        <dbReference type="SAM" id="SignalP"/>
    </source>
</evidence>
<accession>M3UKG1</accession>
<keyword evidence="3" id="KW-1185">Reference proteome</keyword>